<dbReference type="Gene3D" id="3.10.450.50">
    <property type="match status" value="1"/>
</dbReference>
<name>A0A3D8SIX9_9EURO</name>
<proteinExistence type="predicted"/>
<dbReference type="Proteomes" id="UP000256690">
    <property type="component" value="Unassembled WGS sequence"/>
</dbReference>
<evidence type="ECO:0008006" key="3">
    <source>
        <dbReference type="Google" id="ProtNLM"/>
    </source>
</evidence>
<dbReference type="OrthoDB" id="3352776at2759"/>
<dbReference type="RefSeq" id="XP_026605819.1">
    <property type="nucleotide sequence ID" value="XM_026744953.1"/>
</dbReference>
<evidence type="ECO:0000313" key="1">
    <source>
        <dbReference type="EMBL" id="RDW86295.1"/>
    </source>
</evidence>
<organism evidence="1 2">
    <name type="scientific">Aspergillus mulundensis</name>
    <dbReference type="NCBI Taxonomy" id="1810919"/>
    <lineage>
        <taxon>Eukaryota</taxon>
        <taxon>Fungi</taxon>
        <taxon>Dikarya</taxon>
        <taxon>Ascomycota</taxon>
        <taxon>Pezizomycotina</taxon>
        <taxon>Eurotiomycetes</taxon>
        <taxon>Eurotiomycetidae</taxon>
        <taxon>Eurotiales</taxon>
        <taxon>Aspergillaceae</taxon>
        <taxon>Aspergillus</taxon>
        <taxon>Aspergillus subgen. Nidulantes</taxon>
    </lineage>
</organism>
<dbReference type="GeneID" id="38113307"/>
<evidence type="ECO:0000313" key="2">
    <source>
        <dbReference type="Proteomes" id="UP000256690"/>
    </source>
</evidence>
<comment type="caution">
    <text evidence="1">The sequence shown here is derived from an EMBL/GenBank/DDBJ whole genome shotgun (WGS) entry which is preliminary data.</text>
</comment>
<dbReference type="EMBL" id="PVWQ01000003">
    <property type="protein sequence ID" value="RDW86295.1"/>
    <property type="molecule type" value="Genomic_DNA"/>
</dbReference>
<reference evidence="1 2" key="1">
    <citation type="journal article" date="2018" name="IMA Fungus">
        <title>IMA Genome-F 9: Draft genome sequence of Annulohypoxylon stygium, Aspergillus mulundensis, Berkeleyomyces basicola (syn. Thielaviopsis basicola), Ceratocystis smalleyi, two Cercospora beticola strains, Coleophoma cylindrospora, Fusarium fracticaudum, Phialophora cf. hyalina, and Morchella septimelata.</title>
        <authorList>
            <person name="Wingfield B.D."/>
            <person name="Bills G.F."/>
            <person name="Dong Y."/>
            <person name="Huang W."/>
            <person name="Nel W.J."/>
            <person name="Swalarsk-Parry B.S."/>
            <person name="Vaghefi N."/>
            <person name="Wilken P.M."/>
            <person name="An Z."/>
            <person name="de Beer Z.W."/>
            <person name="De Vos L."/>
            <person name="Chen L."/>
            <person name="Duong T.A."/>
            <person name="Gao Y."/>
            <person name="Hammerbacher A."/>
            <person name="Kikkert J.R."/>
            <person name="Li Y."/>
            <person name="Li H."/>
            <person name="Li K."/>
            <person name="Li Q."/>
            <person name="Liu X."/>
            <person name="Ma X."/>
            <person name="Naidoo K."/>
            <person name="Pethybridge S.J."/>
            <person name="Sun J."/>
            <person name="Steenkamp E.T."/>
            <person name="van der Nest M.A."/>
            <person name="van Wyk S."/>
            <person name="Wingfield M.J."/>
            <person name="Xiong C."/>
            <person name="Yue Q."/>
            <person name="Zhang X."/>
        </authorList>
    </citation>
    <scope>NUCLEOTIDE SEQUENCE [LARGE SCALE GENOMIC DNA]</scope>
    <source>
        <strain evidence="1 2">DSM 5745</strain>
    </source>
</reference>
<sequence length="158" mass="17855">MPPYTRATLTNATQFLLHAFSSSSDLPTLLNTFTTSPSPTVHEHGLPQLAPFLGRTFTGRQQVEEYFNLLSEHLGIENMRFDDEKEWAVDVETGVVCLKGYARFTSKKSGQGWDEVFTYRIGLVRDEKEDKVKVRRYEVWADTGAAYLAAKGELESLS</sequence>
<gene>
    <name evidence="1" type="ORF">DSM5745_02937</name>
</gene>
<keyword evidence="2" id="KW-1185">Reference proteome</keyword>
<dbReference type="AlphaFoldDB" id="A0A3D8SIX9"/>
<dbReference type="STRING" id="1810919.A0A3D8SIX9"/>
<protein>
    <recommendedName>
        <fullName evidence="3">SnoaL-like domain-containing protein</fullName>
    </recommendedName>
</protein>
<accession>A0A3D8SIX9</accession>